<feature type="non-terminal residue" evidence="2">
    <location>
        <position position="146"/>
    </location>
</feature>
<reference evidence="2 3" key="1">
    <citation type="submission" date="2019-03" db="EMBL/GenBank/DDBJ databases">
        <authorList>
            <person name="Gonzalez-Pimentel J.L."/>
        </authorList>
    </citation>
    <scope>NUCLEOTIDE SEQUENCE [LARGE SCALE GENOMIC DNA]</scope>
    <source>
        <strain evidence="2 3">JCM 31289</strain>
    </source>
</reference>
<feature type="region of interest" description="Disordered" evidence="1">
    <location>
        <begin position="87"/>
        <end position="146"/>
    </location>
</feature>
<evidence type="ECO:0000313" key="3">
    <source>
        <dbReference type="Proteomes" id="UP000297948"/>
    </source>
</evidence>
<dbReference type="InterPro" id="IPR010982">
    <property type="entry name" value="Lambda_DNA-bd_dom_sf"/>
</dbReference>
<sequence>MTDWKPLPDGLASDVRHLVVELRRLKDRTGLSLAALARDTPYSKSSWDRYLNGRALPPSHAVDSLGELADVDRARLASLWKLANTAWHGHDGRRARRDGAPSPAAWGTASTSSATTEPGQSRERPATPRPPVAETDPTRESAPAPP</sequence>
<protein>
    <submittedName>
        <fullName evidence="2">XRE family transcriptional regulator</fullName>
    </submittedName>
</protein>
<evidence type="ECO:0000313" key="2">
    <source>
        <dbReference type="EMBL" id="TGA95175.1"/>
    </source>
</evidence>
<keyword evidence="3" id="KW-1185">Reference proteome</keyword>
<name>A0A4Z0GHD2_9ACTN</name>
<dbReference type="OrthoDB" id="3386996at2"/>
<dbReference type="RefSeq" id="WP_135341552.1">
    <property type="nucleotide sequence ID" value="NZ_SRID01000341.1"/>
</dbReference>
<proteinExistence type="predicted"/>
<accession>A0A4Z0GHD2</accession>
<dbReference type="Proteomes" id="UP000297948">
    <property type="component" value="Unassembled WGS sequence"/>
</dbReference>
<dbReference type="EMBL" id="SRID01000341">
    <property type="protein sequence ID" value="TGA95175.1"/>
    <property type="molecule type" value="Genomic_DNA"/>
</dbReference>
<dbReference type="GO" id="GO:0003677">
    <property type="term" value="F:DNA binding"/>
    <property type="evidence" value="ECO:0007669"/>
    <property type="project" value="InterPro"/>
</dbReference>
<evidence type="ECO:0000256" key="1">
    <source>
        <dbReference type="SAM" id="MobiDB-lite"/>
    </source>
</evidence>
<feature type="compositionally biased region" description="Low complexity" evidence="1">
    <location>
        <begin position="100"/>
        <end position="119"/>
    </location>
</feature>
<comment type="caution">
    <text evidence="2">The sequence shown here is derived from an EMBL/GenBank/DDBJ whole genome shotgun (WGS) entry which is preliminary data.</text>
</comment>
<gene>
    <name evidence="2" type="ORF">E4099_26005</name>
</gene>
<dbReference type="SUPFAM" id="SSF47413">
    <property type="entry name" value="lambda repressor-like DNA-binding domains"/>
    <property type="match status" value="1"/>
</dbReference>
<dbReference type="CDD" id="cd00093">
    <property type="entry name" value="HTH_XRE"/>
    <property type="match status" value="1"/>
</dbReference>
<organism evidence="2 3">
    <name type="scientific">Streptomyces palmae</name>
    <dbReference type="NCBI Taxonomy" id="1701085"/>
    <lineage>
        <taxon>Bacteria</taxon>
        <taxon>Bacillati</taxon>
        <taxon>Actinomycetota</taxon>
        <taxon>Actinomycetes</taxon>
        <taxon>Kitasatosporales</taxon>
        <taxon>Streptomycetaceae</taxon>
        <taxon>Streptomyces</taxon>
    </lineage>
</organism>
<dbReference type="AlphaFoldDB" id="A0A4Z0GHD2"/>
<dbReference type="Pfam" id="PF13560">
    <property type="entry name" value="HTH_31"/>
    <property type="match status" value="1"/>
</dbReference>
<dbReference type="InterPro" id="IPR001387">
    <property type="entry name" value="Cro/C1-type_HTH"/>
</dbReference>